<evidence type="ECO:0000313" key="2">
    <source>
        <dbReference type="Proteomes" id="UP000789901"/>
    </source>
</evidence>
<organism evidence="1 2">
    <name type="scientific">Gigaspora margarita</name>
    <dbReference type="NCBI Taxonomy" id="4874"/>
    <lineage>
        <taxon>Eukaryota</taxon>
        <taxon>Fungi</taxon>
        <taxon>Fungi incertae sedis</taxon>
        <taxon>Mucoromycota</taxon>
        <taxon>Glomeromycotina</taxon>
        <taxon>Glomeromycetes</taxon>
        <taxon>Diversisporales</taxon>
        <taxon>Gigasporaceae</taxon>
        <taxon>Gigaspora</taxon>
    </lineage>
</organism>
<name>A0ABN7WB40_GIGMA</name>
<feature type="non-terminal residue" evidence="1">
    <location>
        <position position="1"/>
    </location>
</feature>
<gene>
    <name evidence="1" type="ORF">GMARGA_LOCUS28264</name>
</gene>
<dbReference type="EMBL" id="CAJVQB010035869">
    <property type="protein sequence ID" value="CAG8823163.1"/>
    <property type="molecule type" value="Genomic_DNA"/>
</dbReference>
<reference evidence="1 2" key="1">
    <citation type="submission" date="2021-06" db="EMBL/GenBank/DDBJ databases">
        <authorList>
            <person name="Kallberg Y."/>
            <person name="Tangrot J."/>
            <person name="Rosling A."/>
        </authorList>
    </citation>
    <scope>NUCLEOTIDE SEQUENCE [LARGE SCALE GENOMIC DNA]</scope>
    <source>
        <strain evidence="1 2">120-4 pot B 10/14</strain>
    </source>
</reference>
<protein>
    <submittedName>
        <fullName evidence="1">37308_t:CDS:1</fullName>
    </submittedName>
</protein>
<accession>A0ABN7WB40</accession>
<evidence type="ECO:0000313" key="1">
    <source>
        <dbReference type="EMBL" id="CAG8823163.1"/>
    </source>
</evidence>
<sequence length="80" mass="8947">IKNYGVAKNKAENEYNEKLNKTFRVACTSDDYGTAFDKVKYKIEICLLGGISCEQDISHGQELIKKASELGLTSAKTWVK</sequence>
<comment type="caution">
    <text evidence="1">The sequence shown here is derived from an EMBL/GenBank/DDBJ whole genome shotgun (WGS) entry which is preliminary data.</text>
</comment>
<proteinExistence type="predicted"/>
<dbReference type="Proteomes" id="UP000789901">
    <property type="component" value="Unassembled WGS sequence"/>
</dbReference>
<keyword evidence="2" id="KW-1185">Reference proteome</keyword>